<dbReference type="InterPro" id="IPR000601">
    <property type="entry name" value="PKD_dom"/>
</dbReference>
<proteinExistence type="predicted"/>
<evidence type="ECO:0000313" key="4">
    <source>
        <dbReference type="EMBL" id="AKQ47601.1"/>
    </source>
</evidence>
<dbReference type="SUPFAM" id="SSF49299">
    <property type="entry name" value="PKD domain"/>
    <property type="match status" value="2"/>
</dbReference>
<feature type="domain" description="Ig-like" evidence="3">
    <location>
        <begin position="1"/>
        <end position="79"/>
    </location>
</feature>
<keyword evidence="5" id="KW-1185">Reference proteome</keyword>
<organism evidence="4 5">
    <name type="scientific">Rufibacter radiotolerans</name>
    <dbReference type="NCBI Taxonomy" id="1379910"/>
    <lineage>
        <taxon>Bacteria</taxon>
        <taxon>Pseudomonadati</taxon>
        <taxon>Bacteroidota</taxon>
        <taxon>Cytophagia</taxon>
        <taxon>Cytophagales</taxon>
        <taxon>Hymenobacteraceae</taxon>
        <taxon>Rufibacter</taxon>
    </lineage>
</organism>
<dbReference type="Pfam" id="PF13585">
    <property type="entry name" value="CHU_C"/>
    <property type="match status" value="1"/>
</dbReference>
<evidence type="ECO:0000259" key="2">
    <source>
        <dbReference type="PROSITE" id="PS50093"/>
    </source>
</evidence>
<dbReference type="KEGG" id="ruf:TH63_09675"/>
<dbReference type="EMBL" id="CP010777">
    <property type="protein sequence ID" value="AKQ47601.1"/>
    <property type="molecule type" value="Genomic_DNA"/>
</dbReference>
<dbReference type="InterPro" id="IPR013783">
    <property type="entry name" value="Ig-like_fold"/>
</dbReference>
<dbReference type="InterPro" id="IPR026341">
    <property type="entry name" value="T9SS_type_B"/>
</dbReference>
<evidence type="ECO:0000259" key="3">
    <source>
        <dbReference type="PROSITE" id="PS50835"/>
    </source>
</evidence>
<dbReference type="InterPro" id="IPR022409">
    <property type="entry name" value="PKD/Chitinase_dom"/>
</dbReference>
<accession>A0A0H4WAU8</accession>
<feature type="domain" description="PKD" evidence="2">
    <location>
        <begin position="86"/>
        <end position="148"/>
    </location>
</feature>
<dbReference type="STRING" id="1379910.TH63_09675"/>
<dbReference type="PROSITE" id="PS50093">
    <property type="entry name" value="PKD"/>
    <property type="match status" value="1"/>
</dbReference>
<dbReference type="PATRIC" id="fig|1379910.4.peg.2100"/>
<dbReference type="CDD" id="cd00146">
    <property type="entry name" value="PKD"/>
    <property type="match status" value="1"/>
</dbReference>
<dbReference type="NCBIfam" id="TIGR04131">
    <property type="entry name" value="Bac_Flav_CTERM"/>
    <property type="match status" value="1"/>
</dbReference>
<reference evidence="4 5" key="1">
    <citation type="submission" date="2015-01" db="EMBL/GenBank/DDBJ databases">
        <title>Rufibacter sp./DG31D/ whole genome sequencing.</title>
        <authorList>
            <person name="Kim M.K."/>
            <person name="Srinivasan S."/>
            <person name="Lee J.-J."/>
        </authorList>
    </citation>
    <scope>NUCLEOTIDE SEQUENCE [LARGE SCALE GENOMIC DNA]</scope>
    <source>
        <strain evidence="4 5">DG31D</strain>
    </source>
</reference>
<protein>
    <recommendedName>
        <fullName evidence="6">PKD domain-containing protein</fullName>
    </recommendedName>
</protein>
<dbReference type="PROSITE" id="PS50835">
    <property type="entry name" value="IG_LIKE"/>
    <property type="match status" value="1"/>
</dbReference>
<evidence type="ECO:0000313" key="5">
    <source>
        <dbReference type="Proteomes" id="UP000036458"/>
    </source>
</evidence>
<dbReference type="SMART" id="SM00089">
    <property type="entry name" value="PKD"/>
    <property type="match status" value="3"/>
</dbReference>
<dbReference type="InterPro" id="IPR035986">
    <property type="entry name" value="PKD_dom_sf"/>
</dbReference>
<dbReference type="InterPro" id="IPR045829">
    <property type="entry name" value="PKD_6"/>
</dbReference>
<name>A0A0H4WAU8_9BACT</name>
<dbReference type="Pfam" id="PF19081">
    <property type="entry name" value="Ig_7"/>
    <property type="match status" value="2"/>
</dbReference>
<dbReference type="Proteomes" id="UP000036458">
    <property type="component" value="Chromosome"/>
</dbReference>
<evidence type="ECO:0008006" key="6">
    <source>
        <dbReference type="Google" id="ProtNLM"/>
    </source>
</evidence>
<dbReference type="Pfam" id="PF19408">
    <property type="entry name" value="PKD_6"/>
    <property type="match status" value="1"/>
</dbReference>
<dbReference type="Pfam" id="PF18911">
    <property type="entry name" value="PKD_4"/>
    <property type="match status" value="1"/>
</dbReference>
<dbReference type="InterPro" id="IPR007110">
    <property type="entry name" value="Ig-like_dom"/>
</dbReference>
<dbReference type="AlphaFoldDB" id="A0A0H4WAU8"/>
<gene>
    <name evidence="4" type="ORF">TH63_09675</name>
</gene>
<sequence>MTPLSPTPVCQGTSVLLTANATSDPAGDTFTYQWVKDGVDIPNATQSTFSATASGNYLVRVSSSSSPPCTVSSVPVTVTVNPIPATPDFITNPTTAQCSGSPIQFTVTNPSLNTSYVWDFGDGSTTVGTSVSHTYTAIGAGSVNFPVTVYGVSQAGCRSANNSRFVTINRKPGFTAPKDSSNFQVCVEEKDTIKVKASLLNNTPVPNDITQYIVDFGDGAGPKVFLPDQFTSTTPIRNSVPYDTTGAFKITIRAIGANGCDSVYTKDFKIDRKPKADFDARSGKKRLIDNQCTPVIIAIQDTSTGGNLTYRYRVTNSQGQPPSGFSYIQGTDSTSREPVLRFDIEGRYTIRLIVSNSCGQDTATQSALIARPEVMLFADSTVCGPATILFDAQKVEYDINLGKVEKSFAWSVSPNTGVTFVNGTTAASKFPEIRFGSPGTFKVTVITENECGNSRDFEMFPAEATITINPLPTAVQFTANSVTICNGDSTTIRPSGPGTSFEFYTQETGGTSLFSGRELKTTGLSTTTVYYVTAKNTQGCESPTRTPFTVNVVPAIGNNTISLTKAQEEICAGKPFPRSITGTTPTGGGGTAFTYTWQSSTTGPSAGFGPASGTSTPPNFTPNALTATTWFRRIVATGSCSPDTSNVVMVNVVQPPASNTISIAGKDKATICQGNNAPQITGSPSGNFTVIWQGSTTSTTAGFSDIAASRGMTDYSPGALTATTWFRRILSTTAGGCSDSSAVVQVVVVLPIGPNTIQSDQTLCSTTSAPAPLIGSTITGGGTAANRTITWESSLTGNANDFTPITGANAQNYTPPTLIQTTYFRRTIRLVEGDCAPSISNVVVITIVPPITGNSISATQTNVCQGAMVMLTGTTAAGGNGELEYLWESSTTSATTGFTPAPSTATNPNNGQNYTSPFISQDTWYRRTVLSKGTACPPDLSNVIAVTVEKAPATPTAEAPNVQTCPGVPATLRVSNPVAGVTYEWFTQQIGGTPVFSGPEVKTGPLSSDATFYVQAVSSNQCKSINRASVKVTVVPIVANAGRDTTIIQGQAVPLRATGGTTYVWTPTTGLSNPNIANPIATPTVTTTYTVTVSSTAGCEATDEITITVLPRIKIVNTFSPNRDGINEVWEIENIENFPEATVEIFNRYGAQVYKSTGNYVPWDGTHNGSPLPLATYYYIIRLNKDDKPFTGSVTIIR</sequence>
<feature type="region of interest" description="Disordered" evidence="1">
    <location>
        <begin position="894"/>
        <end position="915"/>
    </location>
</feature>
<evidence type="ECO:0000256" key="1">
    <source>
        <dbReference type="SAM" id="MobiDB-lite"/>
    </source>
</evidence>
<dbReference type="Gene3D" id="2.60.40.10">
    <property type="entry name" value="Immunoglobulins"/>
    <property type="match status" value="5"/>
</dbReference>
<dbReference type="InterPro" id="IPR044023">
    <property type="entry name" value="Ig_7"/>
</dbReference>